<dbReference type="Proteomes" id="UP000236630">
    <property type="component" value="Unassembled WGS sequence"/>
</dbReference>
<gene>
    <name evidence="2" type="ORF">CUMW_060310</name>
</gene>
<accession>A0A2H5NPD6</accession>
<dbReference type="AlphaFoldDB" id="A0A2H5NPD6"/>
<sequence length="243" mass="26569">MNPKRYDYTEVTNQIRDKIWIESKKVSCIAGPAPFSLLAAYCPNIFLQAFDCHLYVLAATILKYVSQRDEVAELSGYAGPALILAFSFPLQNSCMQSQLKSRVIAWSFLVAVLSRCVLVYVPDFGVFGAAAAFDISGWVSVFGMFGYSVFGGCPLTRNGFSMRAFSGIWDFGSCSLKATAPQSQTHPLTNSLQLLGSCSVLVLGRAEAILECERSLSWLKGLPVLPVIVEMESLQVFNALTTT</sequence>
<name>A0A2H5NPD6_CITUN</name>
<dbReference type="PANTHER" id="PTHR11206">
    <property type="entry name" value="MULTIDRUG RESISTANCE PROTEIN"/>
    <property type="match status" value="1"/>
</dbReference>
<dbReference type="STRING" id="55188.A0A2H5NPD6"/>
<feature type="transmembrane region" description="Helical" evidence="1">
    <location>
        <begin position="127"/>
        <end position="150"/>
    </location>
</feature>
<keyword evidence="3" id="KW-1185">Reference proteome</keyword>
<evidence type="ECO:0000313" key="3">
    <source>
        <dbReference type="Proteomes" id="UP000236630"/>
    </source>
</evidence>
<dbReference type="EMBL" id="BDQV01000014">
    <property type="protein sequence ID" value="GAY41545.1"/>
    <property type="molecule type" value="Genomic_DNA"/>
</dbReference>
<comment type="caution">
    <text evidence="2">The sequence shown here is derived from an EMBL/GenBank/DDBJ whole genome shotgun (WGS) entry which is preliminary data.</text>
</comment>
<protein>
    <submittedName>
        <fullName evidence="2">Uncharacterized protein</fullName>
    </submittedName>
</protein>
<proteinExistence type="predicted"/>
<keyword evidence="1" id="KW-0472">Membrane</keyword>
<evidence type="ECO:0000313" key="2">
    <source>
        <dbReference type="EMBL" id="GAY41545.1"/>
    </source>
</evidence>
<keyword evidence="1" id="KW-0812">Transmembrane</keyword>
<evidence type="ECO:0000256" key="1">
    <source>
        <dbReference type="SAM" id="Phobius"/>
    </source>
</evidence>
<feature type="transmembrane region" description="Helical" evidence="1">
    <location>
        <begin position="103"/>
        <end position="121"/>
    </location>
</feature>
<organism evidence="2 3">
    <name type="scientific">Citrus unshiu</name>
    <name type="common">Satsuma mandarin</name>
    <name type="synonym">Citrus nobilis var. unshiu</name>
    <dbReference type="NCBI Taxonomy" id="55188"/>
    <lineage>
        <taxon>Eukaryota</taxon>
        <taxon>Viridiplantae</taxon>
        <taxon>Streptophyta</taxon>
        <taxon>Embryophyta</taxon>
        <taxon>Tracheophyta</taxon>
        <taxon>Spermatophyta</taxon>
        <taxon>Magnoliopsida</taxon>
        <taxon>eudicotyledons</taxon>
        <taxon>Gunneridae</taxon>
        <taxon>Pentapetalae</taxon>
        <taxon>rosids</taxon>
        <taxon>malvids</taxon>
        <taxon>Sapindales</taxon>
        <taxon>Rutaceae</taxon>
        <taxon>Aurantioideae</taxon>
        <taxon>Citrus</taxon>
    </lineage>
</organism>
<reference evidence="2 3" key="1">
    <citation type="journal article" date="2017" name="Front. Genet.">
        <title>Draft sequencing of the heterozygous diploid genome of Satsuma (Citrus unshiu Marc.) using a hybrid assembly approach.</title>
        <authorList>
            <person name="Shimizu T."/>
            <person name="Tanizawa Y."/>
            <person name="Mochizuki T."/>
            <person name="Nagasaki H."/>
            <person name="Yoshioka T."/>
            <person name="Toyoda A."/>
            <person name="Fujiyama A."/>
            <person name="Kaminuma E."/>
            <person name="Nakamura Y."/>
        </authorList>
    </citation>
    <scope>NUCLEOTIDE SEQUENCE [LARGE SCALE GENOMIC DNA]</scope>
    <source>
        <strain evidence="3">cv. Miyagawa wase</strain>
    </source>
</reference>
<keyword evidence="1" id="KW-1133">Transmembrane helix</keyword>